<accession>A0ABZ0DDY5</accession>
<evidence type="ECO:0000256" key="1">
    <source>
        <dbReference type="SAM" id="Phobius"/>
    </source>
</evidence>
<evidence type="ECO:0000313" key="3">
    <source>
        <dbReference type="Proteomes" id="UP001304534"/>
    </source>
</evidence>
<keyword evidence="1" id="KW-0472">Membrane</keyword>
<feature type="transmembrane region" description="Helical" evidence="1">
    <location>
        <begin position="96"/>
        <end position="114"/>
    </location>
</feature>
<reference evidence="2 3" key="1">
    <citation type="submission" date="2022-08" db="EMBL/GenBank/DDBJ databases">
        <title>Whole genome sequencing-based tracing of a 2022 introduction and outbreak of Xanthomonas hortorum pv. pelargonii.</title>
        <authorList>
            <person name="Iruegas-Bocardo F."/>
            <person name="Weisberg A.K."/>
            <person name="Riutta E.R."/>
            <person name="Kilday K."/>
            <person name="Bonkowski J.C."/>
            <person name="Creswell T."/>
            <person name="Daughtrey M.L."/>
            <person name="Rane K."/>
            <person name="Grunwald N.J."/>
            <person name="Chang J.H."/>
            <person name="Putnam M.L."/>
        </authorList>
    </citation>
    <scope>NUCLEOTIDE SEQUENCE [LARGE SCALE GENOMIC DNA]</scope>
    <source>
        <strain evidence="2 3">22-325</strain>
    </source>
</reference>
<protein>
    <recommendedName>
        <fullName evidence="4">DUF1003 domain-containing protein</fullName>
    </recommendedName>
</protein>
<dbReference type="Proteomes" id="UP001304534">
    <property type="component" value="Chromosome"/>
</dbReference>
<name>A0ABZ0DDY5_9XANT</name>
<organism evidence="2 3">
    <name type="scientific">Xanthomonas dyei</name>
    <dbReference type="NCBI Taxonomy" id="743699"/>
    <lineage>
        <taxon>Bacteria</taxon>
        <taxon>Pseudomonadati</taxon>
        <taxon>Pseudomonadota</taxon>
        <taxon>Gammaproteobacteria</taxon>
        <taxon>Lysobacterales</taxon>
        <taxon>Lysobacteraceae</taxon>
        <taxon>Xanthomonas</taxon>
    </lineage>
</organism>
<evidence type="ECO:0000313" key="2">
    <source>
        <dbReference type="EMBL" id="WOB25925.1"/>
    </source>
</evidence>
<proteinExistence type="predicted"/>
<keyword evidence="1" id="KW-0812">Transmembrane</keyword>
<dbReference type="EMBL" id="CP103840">
    <property type="protein sequence ID" value="WOB25925.1"/>
    <property type="molecule type" value="Genomic_DNA"/>
</dbReference>
<keyword evidence="3" id="KW-1185">Reference proteome</keyword>
<gene>
    <name evidence="2" type="ORF">NYR99_19965</name>
</gene>
<evidence type="ECO:0008006" key="4">
    <source>
        <dbReference type="Google" id="ProtNLM"/>
    </source>
</evidence>
<keyword evidence="1" id="KW-1133">Transmembrane helix</keyword>
<sequence length="156" mass="18241">MESNSHNRPMKLDVNDSEVGQLNVAERIEQHYHVDTAAFSPPSLSDMQFAYQTSEDTLRKARFWFAVCESAWMALTAFIWAAMPHQMPPRFTALDQFIYVLVFAFIPFMTRACMPDQLKVKRAQWKHVIEVEAQCMKDLHHQIVREQARLRLLARS</sequence>
<feature type="transmembrane region" description="Helical" evidence="1">
    <location>
        <begin position="63"/>
        <end position="84"/>
    </location>
</feature>